<evidence type="ECO:0000259" key="1">
    <source>
        <dbReference type="SMART" id="SM01321"/>
    </source>
</evidence>
<sequence length="164" mass="19927">MRKAQRKTIRLKYYDYAQNGLYFVTICVQGRLSLFGGVLDNAMYLNDAGKMVEKQYKELENYFNNVTCLEYIIMPNHIHFIIQILNVNVIQQSLFDIIQRFKSITTVEYIKNVRHNNWKPFHKKLWQRSYYEHIIRNEEDYLSIVKYIENNPTNWQKDKLFIND</sequence>
<dbReference type="PANTHER" id="PTHR36966:SF1">
    <property type="entry name" value="REP-ASSOCIATED TYROSINE TRANSPOSASE"/>
    <property type="match status" value="1"/>
</dbReference>
<organism evidence="2 3">
    <name type="scientific">Mannheimia haemolytica</name>
    <name type="common">Pasteurella haemolytica</name>
    <dbReference type="NCBI Taxonomy" id="75985"/>
    <lineage>
        <taxon>Bacteria</taxon>
        <taxon>Pseudomonadati</taxon>
        <taxon>Pseudomonadota</taxon>
        <taxon>Gammaproteobacteria</taxon>
        <taxon>Pasteurellales</taxon>
        <taxon>Pasteurellaceae</taxon>
        <taxon>Mannheimia</taxon>
    </lineage>
</organism>
<dbReference type="RefSeq" id="WP_006251717.1">
    <property type="nucleotide sequence ID" value="NZ_CP017484.1"/>
</dbReference>
<reference evidence="2 3" key="1">
    <citation type="submission" date="2018-06" db="EMBL/GenBank/DDBJ databases">
        <authorList>
            <consortium name="Pathogen Informatics"/>
            <person name="Doyle S."/>
        </authorList>
    </citation>
    <scope>NUCLEOTIDE SEQUENCE [LARGE SCALE GENOMIC DNA]</scope>
    <source>
        <strain evidence="2 3">NCTC9380</strain>
    </source>
</reference>
<protein>
    <submittedName>
        <fullName evidence="2">Transposase and inactivated derivatives</fullName>
    </submittedName>
</protein>
<accession>A0A378NDX0</accession>
<gene>
    <name evidence="2" type="ORF">NCTC9380_01328</name>
</gene>
<dbReference type="Gene3D" id="3.30.70.1290">
    <property type="entry name" value="Transposase IS200-like"/>
    <property type="match status" value="1"/>
</dbReference>
<dbReference type="InterPro" id="IPR052715">
    <property type="entry name" value="RAYT_transposase"/>
</dbReference>
<dbReference type="SMART" id="SM01321">
    <property type="entry name" value="Y1_Tnp"/>
    <property type="match status" value="1"/>
</dbReference>
<dbReference type="EMBL" id="UGPL01000006">
    <property type="protein sequence ID" value="STY66047.1"/>
    <property type="molecule type" value="Genomic_DNA"/>
</dbReference>
<dbReference type="GO" id="GO:0043565">
    <property type="term" value="F:sequence-specific DNA binding"/>
    <property type="evidence" value="ECO:0007669"/>
    <property type="project" value="TreeGrafter"/>
</dbReference>
<dbReference type="GO" id="GO:0006313">
    <property type="term" value="P:DNA transposition"/>
    <property type="evidence" value="ECO:0007669"/>
    <property type="project" value="InterPro"/>
</dbReference>
<proteinExistence type="predicted"/>
<dbReference type="Proteomes" id="UP000254031">
    <property type="component" value="Unassembled WGS sequence"/>
</dbReference>
<evidence type="ECO:0000313" key="2">
    <source>
        <dbReference type="EMBL" id="STY66047.1"/>
    </source>
</evidence>
<dbReference type="InterPro" id="IPR002686">
    <property type="entry name" value="Transposase_17"/>
</dbReference>
<dbReference type="SUPFAM" id="SSF143422">
    <property type="entry name" value="Transposase IS200-like"/>
    <property type="match status" value="1"/>
</dbReference>
<dbReference type="AlphaFoldDB" id="A0A378NDX0"/>
<evidence type="ECO:0000313" key="3">
    <source>
        <dbReference type="Proteomes" id="UP000254031"/>
    </source>
</evidence>
<dbReference type="InterPro" id="IPR036515">
    <property type="entry name" value="Transposase_17_sf"/>
</dbReference>
<dbReference type="GO" id="GO:0004803">
    <property type="term" value="F:transposase activity"/>
    <property type="evidence" value="ECO:0007669"/>
    <property type="project" value="InterPro"/>
</dbReference>
<dbReference type="Pfam" id="PF01797">
    <property type="entry name" value="Y1_Tnp"/>
    <property type="match status" value="1"/>
</dbReference>
<feature type="domain" description="Transposase IS200-like" evidence="1">
    <location>
        <begin position="17"/>
        <end position="151"/>
    </location>
</feature>
<name>A0A378NDX0_MANHA</name>
<dbReference type="PANTHER" id="PTHR36966">
    <property type="entry name" value="REP-ASSOCIATED TYROSINE TRANSPOSASE"/>
    <property type="match status" value="1"/>
</dbReference>